<dbReference type="AlphaFoldDB" id="A0AB37HEZ9"/>
<reference evidence="1 2" key="1">
    <citation type="submission" date="2020-12" db="EMBL/GenBank/DDBJ databases">
        <title>Taxonomic evaluation of the Bacillus sporothermodurans group of bacteria based on whole genome sequences.</title>
        <authorList>
            <person name="Fiedler G."/>
            <person name="Herbstmann A.-D."/>
            <person name="Doll E."/>
            <person name="Wenning M."/>
            <person name="Brinks E."/>
            <person name="Kabisch J."/>
            <person name="Breitenwieser F."/>
            <person name="Lappann M."/>
            <person name="Boehnlein C."/>
            <person name="Franz C."/>
        </authorList>
    </citation>
    <scope>NUCLEOTIDE SEQUENCE [LARGE SCALE GENOMIC DNA]</scope>
    <source>
        <strain evidence="1 2">DSM 10599</strain>
    </source>
</reference>
<organism evidence="1 2">
    <name type="scientific">Heyndrickxia sporothermodurans</name>
    <dbReference type="NCBI Taxonomy" id="46224"/>
    <lineage>
        <taxon>Bacteria</taxon>
        <taxon>Bacillati</taxon>
        <taxon>Bacillota</taxon>
        <taxon>Bacilli</taxon>
        <taxon>Bacillales</taxon>
        <taxon>Bacillaceae</taxon>
        <taxon>Heyndrickxia</taxon>
    </lineage>
</organism>
<dbReference type="RefSeq" id="WP_165797718.1">
    <property type="nucleotide sequence ID" value="NZ_CP066701.1"/>
</dbReference>
<name>A0AB37HEZ9_9BACI</name>
<dbReference type="Proteomes" id="UP000595512">
    <property type="component" value="Chromosome"/>
</dbReference>
<accession>A0AB37HEZ9</accession>
<dbReference type="EMBL" id="CP066701">
    <property type="protein sequence ID" value="QQX23957.1"/>
    <property type="molecule type" value="Genomic_DNA"/>
</dbReference>
<protein>
    <submittedName>
        <fullName evidence="1">Uncharacterized protein</fullName>
    </submittedName>
</protein>
<gene>
    <name evidence="1" type="ORF">JGZ69_14085</name>
</gene>
<dbReference type="GeneID" id="62500724"/>
<proteinExistence type="predicted"/>
<evidence type="ECO:0000313" key="1">
    <source>
        <dbReference type="EMBL" id="QQX23957.1"/>
    </source>
</evidence>
<dbReference type="KEGG" id="hspo:JGZ69_14085"/>
<sequence length="49" mass="5909">MGKNDWRELDFSSFWIGYLSDSFPERMTTYEMEEEFTPVLNDTKTTEFS</sequence>
<evidence type="ECO:0000313" key="2">
    <source>
        <dbReference type="Proteomes" id="UP000595512"/>
    </source>
</evidence>